<dbReference type="Proteomes" id="UP001187471">
    <property type="component" value="Unassembled WGS sequence"/>
</dbReference>
<keyword evidence="2" id="KW-1185">Reference proteome</keyword>
<organism evidence="1 2">
    <name type="scientific">Escallonia rubra</name>
    <dbReference type="NCBI Taxonomy" id="112253"/>
    <lineage>
        <taxon>Eukaryota</taxon>
        <taxon>Viridiplantae</taxon>
        <taxon>Streptophyta</taxon>
        <taxon>Embryophyta</taxon>
        <taxon>Tracheophyta</taxon>
        <taxon>Spermatophyta</taxon>
        <taxon>Magnoliopsida</taxon>
        <taxon>eudicotyledons</taxon>
        <taxon>Gunneridae</taxon>
        <taxon>Pentapetalae</taxon>
        <taxon>asterids</taxon>
        <taxon>campanulids</taxon>
        <taxon>Escalloniales</taxon>
        <taxon>Escalloniaceae</taxon>
        <taxon>Escallonia</taxon>
    </lineage>
</organism>
<dbReference type="AlphaFoldDB" id="A0AA88SD44"/>
<dbReference type="EMBL" id="JAVXUO010001018">
    <property type="protein sequence ID" value="KAK2987085.1"/>
    <property type="molecule type" value="Genomic_DNA"/>
</dbReference>
<accession>A0AA88SD44</accession>
<name>A0AA88SD44_9ASTE</name>
<dbReference type="Gene3D" id="3.90.228.10">
    <property type="match status" value="1"/>
</dbReference>
<comment type="caution">
    <text evidence="1">The sequence shown here is derived from an EMBL/GenBank/DDBJ whole genome shotgun (WGS) entry which is preliminary data.</text>
</comment>
<protein>
    <submittedName>
        <fullName evidence="1">Uncharacterized protein</fullName>
    </submittedName>
</protein>
<dbReference type="PANTHER" id="PTHR31681:SF34">
    <property type="entry name" value="DUF295 DOMAIN-CONTAINING PROTEIN"/>
    <property type="match status" value="1"/>
</dbReference>
<proteinExistence type="predicted"/>
<sequence length="269" mass="30945">MHALWVFLKDTVNFSCGGKLTDVICERERPPRRRSCGSIHNSEGDEQLLHGLRNPMHRMPYRENYTSWFYELEIGDPSRNVIEMIFRAASPCPSRDSRKIIEVVKVNNSMESLERFEQYRETVKKECFKQHKRHPRSTVDGNELLQFYGTTIICCSEKQYGVSDLCKDPNCRVCRIIQSGFKTACNKRTGIVMNTSSNAMSEATNVTTEKNVNRAVILCRVVAGRVGRITDWAYREDYDSIKSGQNSKFDHLIVRDPSAVLPCFIIVFN</sequence>
<evidence type="ECO:0000313" key="2">
    <source>
        <dbReference type="Proteomes" id="UP001187471"/>
    </source>
</evidence>
<dbReference type="SUPFAM" id="SSF56399">
    <property type="entry name" value="ADP-ribosylation"/>
    <property type="match status" value="1"/>
</dbReference>
<reference evidence="1" key="1">
    <citation type="submission" date="2022-12" db="EMBL/GenBank/DDBJ databases">
        <title>Draft genome assemblies for two species of Escallonia (Escalloniales).</title>
        <authorList>
            <person name="Chanderbali A."/>
            <person name="Dervinis C."/>
            <person name="Anghel I."/>
            <person name="Soltis D."/>
            <person name="Soltis P."/>
            <person name="Zapata F."/>
        </authorList>
    </citation>
    <scope>NUCLEOTIDE SEQUENCE</scope>
    <source>
        <strain evidence="1">UCBG92.1500</strain>
        <tissue evidence="1">Leaf</tissue>
    </source>
</reference>
<dbReference type="PANTHER" id="PTHR31681">
    <property type="entry name" value="C2H2-LIKE ZINC FINGER PROTEIN"/>
    <property type="match status" value="1"/>
</dbReference>
<evidence type="ECO:0000313" key="1">
    <source>
        <dbReference type="EMBL" id="KAK2987085.1"/>
    </source>
</evidence>
<gene>
    <name evidence="1" type="ORF">RJ640_004811</name>
</gene>